<evidence type="ECO:0000313" key="1">
    <source>
        <dbReference type="EMBL" id="VAH76768.1"/>
    </source>
</evidence>
<dbReference type="EMBL" id="LT934116">
    <property type="protein sequence ID" value="VAH76768.1"/>
    <property type="molecule type" value="Genomic_DNA"/>
</dbReference>
<keyword evidence="2" id="KW-1185">Reference proteome</keyword>
<proteinExistence type="predicted"/>
<dbReference type="AlphaFoldDB" id="A0A9R1QG88"/>
<accession>A0A9R1QG88</accession>
<dbReference type="Gramene" id="TRITD3Bv1G114810.13">
    <property type="protein sequence ID" value="TRITD3Bv1G114810.13"/>
    <property type="gene ID" value="TRITD3Bv1G114810"/>
</dbReference>
<name>A0A9R1QG88_TRITD</name>
<protein>
    <submittedName>
        <fullName evidence="1">Uncharacterized protein</fullName>
    </submittedName>
</protein>
<gene>
    <name evidence="1" type="ORF">TRITD_3Bv1G114810</name>
</gene>
<dbReference type="Proteomes" id="UP000324705">
    <property type="component" value="Chromosome 3B"/>
</dbReference>
<organism evidence="1 2">
    <name type="scientific">Triticum turgidum subsp. durum</name>
    <name type="common">Durum wheat</name>
    <name type="synonym">Triticum durum</name>
    <dbReference type="NCBI Taxonomy" id="4567"/>
    <lineage>
        <taxon>Eukaryota</taxon>
        <taxon>Viridiplantae</taxon>
        <taxon>Streptophyta</taxon>
        <taxon>Embryophyta</taxon>
        <taxon>Tracheophyta</taxon>
        <taxon>Spermatophyta</taxon>
        <taxon>Magnoliopsida</taxon>
        <taxon>Liliopsida</taxon>
        <taxon>Poales</taxon>
        <taxon>Poaceae</taxon>
        <taxon>BOP clade</taxon>
        <taxon>Pooideae</taxon>
        <taxon>Triticodae</taxon>
        <taxon>Triticeae</taxon>
        <taxon>Triticinae</taxon>
        <taxon>Triticum</taxon>
    </lineage>
</organism>
<reference evidence="1 2" key="1">
    <citation type="submission" date="2017-09" db="EMBL/GenBank/DDBJ databases">
        <authorList>
            <consortium name="International Durum Wheat Genome Sequencing Consortium (IDWGSC)"/>
            <person name="Milanesi L."/>
        </authorList>
    </citation>
    <scope>NUCLEOTIDE SEQUENCE [LARGE SCALE GENOMIC DNA]</scope>
    <source>
        <strain evidence="2">cv. Svevo</strain>
    </source>
</reference>
<evidence type="ECO:0000313" key="2">
    <source>
        <dbReference type="Proteomes" id="UP000324705"/>
    </source>
</evidence>
<sequence>MVGFFRSGNLASRVFDRQFLSPRPGATVRFFLLPPASLTLRIGDRRSALATVGTRRAVECGCFPCVRAGRGWCRCGCRCYT</sequence>